<keyword evidence="1" id="KW-0328">Glycosyltransferase</keyword>
<keyword evidence="2" id="KW-0808">Transferase</keyword>
<name>A0A1G9Z4V2_9SPHI</name>
<evidence type="ECO:0000313" key="3">
    <source>
        <dbReference type="EMBL" id="SDN16369.1"/>
    </source>
</evidence>
<dbReference type="PANTHER" id="PTHR36540:SF1">
    <property type="entry name" value="PYRIMIDINE_PURINE NUCLEOSIDE PHOSPHORYLASE"/>
    <property type="match status" value="1"/>
</dbReference>
<dbReference type="GO" id="GO:0004731">
    <property type="term" value="F:purine-nucleoside phosphorylase activity"/>
    <property type="evidence" value="ECO:0007669"/>
    <property type="project" value="TreeGrafter"/>
</dbReference>
<organism evidence="3 4">
    <name type="scientific">Pedobacter steynii</name>
    <dbReference type="NCBI Taxonomy" id="430522"/>
    <lineage>
        <taxon>Bacteria</taxon>
        <taxon>Pseudomonadati</taxon>
        <taxon>Bacteroidota</taxon>
        <taxon>Sphingobacteriia</taxon>
        <taxon>Sphingobacteriales</taxon>
        <taxon>Sphingobacteriaceae</taxon>
        <taxon>Pedobacter</taxon>
    </lineage>
</organism>
<evidence type="ECO:0000313" key="4">
    <source>
        <dbReference type="Proteomes" id="UP000183200"/>
    </source>
</evidence>
<dbReference type="Pfam" id="PF06865">
    <property type="entry name" value="Ppnp"/>
    <property type="match status" value="1"/>
</dbReference>
<dbReference type="InterPro" id="IPR014710">
    <property type="entry name" value="RmlC-like_jellyroll"/>
</dbReference>
<dbReference type="GO" id="GO:0005829">
    <property type="term" value="C:cytosol"/>
    <property type="evidence" value="ECO:0007669"/>
    <property type="project" value="TreeGrafter"/>
</dbReference>
<dbReference type="PANTHER" id="PTHR36540">
    <property type="entry name" value="PYRIMIDINE/PURINE NUCLEOSIDE PHOSPHORYLASE"/>
    <property type="match status" value="1"/>
</dbReference>
<accession>A0A1G9Z4V2</accession>
<evidence type="ECO:0000256" key="1">
    <source>
        <dbReference type="ARBA" id="ARBA00022676"/>
    </source>
</evidence>
<reference evidence="4" key="1">
    <citation type="submission" date="2016-10" db="EMBL/GenBank/DDBJ databases">
        <authorList>
            <person name="Varghese N."/>
            <person name="Submissions S."/>
        </authorList>
    </citation>
    <scope>NUCLEOTIDE SEQUENCE [LARGE SCALE GENOMIC DNA]</scope>
    <source>
        <strain evidence="4">DSM 19110</strain>
    </source>
</reference>
<keyword evidence="4" id="KW-1185">Reference proteome</keyword>
<dbReference type="Proteomes" id="UP000183200">
    <property type="component" value="Unassembled WGS sequence"/>
</dbReference>
<dbReference type="GO" id="GO:0016154">
    <property type="term" value="F:pyrimidine-nucleoside phosphorylase activity"/>
    <property type="evidence" value="ECO:0007669"/>
    <property type="project" value="TreeGrafter"/>
</dbReference>
<dbReference type="InterPro" id="IPR011051">
    <property type="entry name" value="RmlC_Cupin_sf"/>
</dbReference>
<gene>
    <name evidence="3" type="ORF">SAMN05421820_106351</name>
</gene>
<proteinExistence type="predicted"/>
<sequence length="106" mass="11720">MIKINNYKTMDNSNSVTHNVYFEGKVQSLGLETEKGKATVGVMKSGTYTFSTSSAEKMIVISGTMTVRLPGQDWAKYSAQQEFDIVAGVSFEVTCDADVAYICYYE</sequence>
<dbReference type="RefSeq" id="WP_245723882.1">
    <property type="nucleotide sequence ID" value="NZ_FNGY01000006.1"/>
</dbReference>
<dbReference type="AlphaFoldDB" id="A0A1G9Z4V2"/>
<evidence type="ECO:0000256" key="2">
    <source>
        <dbReference type="ARBA" id="ARBA00022679"/>
    </source>
</evidence>
<dbReference type="Gene3D" id="2.60.120.10">
    <property type="entry name" value="Jelly Rolls"/>
    <property type="match status" value="1"/>
</dbReference>
<dbReference type="EMBL" id="FNGY01000006">
    <property type="protein sequence ID" value="SDN16369.1"/>
    <property type="molecule type" value="Genomic_DNA"/>
</dbReference>
<protein>
    <submittedName>
        <fullName evidence="3">Uncharacterized protein</fullName>
    </submittedName>
</protein>
<dbReference type="SUPFAM" id="SSF51182">
    <property type="entry name" value="RmlC-like cupins"/>
    <property type="match status" value="1"/>
</dbReference>
<dbReference type="InterPro" id="IPR009664">
    <property type="entry name" value="Ppnp"/>
</dbReference>